<protein>
    <submittedName>
        <fullName evidence="2">Uncharacterized protein</fullName>
    </submittedName>
</protein>
<keyword evidence="3" id="KW-1185">Reference proteome</keyword>
<dbReference type="AlphaFoldDB" id="A0A397UBZ3"/>
<dbReference type="Proteomes" id="UP000266673">
    <property type="component" value="Unassembled WGS sequence"/>
</dbReference>
<name>A0A397UBZ3_9GLOM</name>
<sequence>MASQQSVKAKEVHDAYQEPNTQKRRKQNTNDITSELLNTTTQENNKSCKSTSAMIVEPNSRSGLTSKIPNETPTNIPSKERSEQNIPQRLYSDAAKKAKSTIETKEFDEELWHYEKILNTFENEALMQGFIKYKLTHKPTTHSITTAIALKFKYQDRNFFRTFTRNKKIMPAHQKEFEGIYEQAVQNYKGKHSITVTNREIRDQINRKVRQKIAINFLTNYKMGKNLREIAKVLDYSRGFMKMESEHHGDKMWQQDIEKTSQLDMIKTNKSIQEIVKELKEEYHFKFIPNDFFVQRPRLPMDVNQIKTKTAYKYPIDDTVEGIKFLEEIKMIYSFSLPIPKHIMTANPTEKPTLPENVEDIKDLHIIVPIVTTKQLIDTVRLQRTQYYFHRIPDEWIEINNKEAEAETRATETENMETDKLEVPNMLEEMQNILDEIETNSYKIQIPITKQEDVKNTLEDLKLIFDLGKTPDYLFKLEPLPEPTWDIIP</sequence>
<feature type="region of interest" description="Disordered" evidence="1">
    <location>
        <begin position="1"/>
        <end position="85"/>
    </location>
</feature>
<evidence type="ECO:0000256" key="1">
    <source>
        <dbReference type="SAM" id="MobiDB-lite"/>
    </source>
</evidence>
<reference evidence="2 3" key="1">
    <citation type="submission" date="2018-06" db="EMBL/GenBank/DDBJ databases">
        <title>Comparative genomics reveals the genomic features of Rhizophagus irregularis, R. cerebriforme, R. diaphanum and Gigaspora rosea, and their symbiotic lifestyle signature.</title>
        <authorList>
            <person name="Morin E."/>
            <person name="San Clemente H."/>
            <person name="Chen E.C.H."/>
            <person name="De La Providencia I."/>
            <person name="Hainaut M."/>
            <person name="Kuo A."/>
            <person name="Kohler A."/>
            <person name="Murat C."/>
            <person name="Tang N."/>
            <person name="Roy S."/>
            <person name="Loubradou J."/>
            <person name="Henrissat B."/>
            <person name="Grigoriev I.V."/>
            <person name="Corradi N."/>
            <person name="Roux C."/>
            <person name="Martin F.M."/>
        </authorList>
    </citation>
    <scope>NUCLEOTIDE SEQUENCE [LARGE SCALE GENOMIC DNA]</scope>
    <source>
        <strain evidence="2 3">DAOM 194757</strain>
    </source>
</reference>
<evidence type="ECO:0000313" key="3">
    <source>
        <dbReference type="Proteomes" id="UP000266673"/>
    </source>
</evidence>
<accession>A0A397UBZ3</accession>
<gene>
    <name evidence="2" type="ORF">C2G38_2252452</name>
</gene>
<organism evidence="2 3">
    <name type="scientific">Gigaspora rosea</name>
    <dbReference type="NCBI Taxonomy" id="44941"/>
    <lineage>
        <taxon>Eukaryota</taxon>
        <taxon>Fungi</taxon>
        <taxon>Fungi incertae sedis</taxon>
        <taxon>Mucoromycota</taxon>
        <taxon>Glomeromycotina</taxon>
        <taxon>Glomeromycetes</taxon>
        <taxon>Diversisporales</taxon>
        <taxon>Gigasporaceae</taxon>
        <taxon>Gigaspora</taxon>
    </lineage>
</organism>
<feature type="compositionally biased region" description="Polar residues" evidence="1">
    <location>
        <begin position="29"/>
        <end position="77"/>
    </location>
</feature>
<comment type="caution">
    <text evidence="2">The sequence shown here is derived from an EMBL/GenBank/DDBJ whole genome shotgun (WGS) entry which is preliminary data.</text>
</comment>
<proteinExistence type="predicted"/>
<dbReference type="EMBL" id="QKWP01001611">
    <property type="protein sequence ID" value="RIB07714.1"/>
    <property type="molecule type" value="Genomic_DNA"/>
</dbReference>
<evidence type="ECO:0000313" key="2">
    <source>
        <dbReference type="EMBL" id="RIB07714.1"/>
    </source>
</evidence>